<organism evidence="2 3">
    <name type="scientific">Bacillus velezensis</name>
    <dbReference type="NCBI Taxonomy" id="492670"/>
    <lineage>
        <taxon>Bacteria</taxon>
        <taxon>Bacillati</taxon>
        <taxon>Bacillota</taxon>
        <taxon>Bacilli</taxon>
        <taxon>Bacillales</taxon>
        <taxon>Bacillaceae</taxon>
        <taxon>Bacillus</taxon>
        <taxon>Bacillus amyloliquefaciens group</taxon>
    </lineage>
</organism>
<dbReference type="SUPFAM" id="SSF50729">
    <property type="entry name" value="PH domain-like"/>
    <property type="match status" value="1"/>
</dbReference>
<dbReference type="CDD" id="cd13225">
    <property type="entry name" value="PH-like_bacteria"/>
    <property type="match status" value="1"/>
</dbReference>
<dbReference type="InterPro" id="IPR037063">
    <property type="entry name" value="PHb_sf"/>
</dbReference>
<dbReference type="PANTHER" id="PTHR35796:SF3">
    <property type="entry name" value="BHLH DOMAIN-CONTAINING PROTEIN"/>
    <property type="match status" value="1"/>
</dbReference>
<evidence type="ECO:0000313" key="3">
    <source>
        <dbReference type="Proteomes" id="UP000587477"/>
    </source>
</evidence>
<dbReference type="PANTHER" id="PTHR35796">
    <property type="entry name" value="HYPOTHETICAL CYTOSOLIC PROTEIN"/>
    <property type="match status" value="1"/>
</dbReference>
<sequence length="125" mass="13781">MGFINGLLGNASTISTAEAKEELARILLEGENVNAAFKLVRDIIVFTDKRLILVDKQGLTGKKTEIQSIPYKSISRFSVETAGRFDLDSELKIWISGAELPAVSKQFKKDESIYDIQKALAAVCM</sequence>
<dbReference type="EMBL" id="CP063687">
    <property type="protein sequence ID" value="QOY25412.1"/>
    <property type="molecule type" value="Genomic_DNA"/>
</dbReference>
<evidence type="ECO:0000259" key="1">
    <source>
        <dbReference type="Pfam" id="PF08000"/>
    </source>
</evidence>
<dbReference type="Proteomes" id="UP000587477">
    <property type="component" value="Chromosome"/>
</dbReference>
<accession>A0A2D3DMS1</accession>
<protein>
    <recommendedName>
        <fullName evidence="1">Bacterial Pleckstrin homology domain-containing protein</fullName>
    </recommendedName>
</protein>
<gene>
    <name evidence="2" type="ORF">BACVE_000340</name>
</gene>
<dbReference type="InterPro" id="IPR012544">
    <property type="entry name" value="PHb"/>
</dbReference>
<reference evidence="3" key="1">
    <citation type="submission" date="2020-10" db="EMBL/GenBank/DDBJ databases">
        <title>Complete genome sequence of Bacillus velezensis NST6.</title>
        <authorList>
            <person name="Choi J."/>
        </authorList>
    </citation>
    <scope>NUCLEOTIDE SEQUENCE [LARGE SCALE GENOMIC DNA]</scope>
    <source>
        <strain evidence="3">NST6</strain>
    </source>
</reference>
<dbReference type="RefSeq" id="WP_017417600.1">
    <property type="nucleotide sequence ID" value="NZ_AP024501.1"/>
</dbReference>
<feature type="domain" description="Bacterial Pleckstrin homology" evidence="1">
    <location>
        <begin position="2"/>
        <end position="123"/>
    </location>
</feature>
<proteinExistence type="predicted"/>
<evidence type="ECO:0000313" key="2">
    <source>
        <dbReference type="EMBL" id="QOY25412.1"/>
    </source>
</evidence>
<dbReference type="Pfam" id="PF08000">
    <property type="entry name" value="bPH_1"/>
    <property type="match status" value="1"/>
</dbReference>
<dbReference type="Gene3D" id="2.30.29.50">
    <property type="entry name" value="Bacterial Pleckstrin homology domain"/>
    <property type="match status" value="1"/>
</dbReference>
<name>A0A1D9PIB3_BACVE</name>
<accession>A0A1D9PIB3</accession>
<dbReference type="AlphaFoldDB" id="A0A1D9PIB3"/>